<feature type="binding site" evidence="1">
    <location>
        <begin position="303"/>
        <end position="304"/>
    </location>
    <ligand>
        <name>L-histidine</name>
        <dbReference type="ChEBI" id="CHEBI:57595"/>
    </ligand>
</feature>
<feature type="binding site" evidence="1">
    <location>
        <position position="101"/>
    </location>
    <ligand>
        <name>L-histidine</name>
        <dbReference type="ChEBI" id="CHEBI:57595"/>
    </ligand>
</feature>
<dbReference type="GO" id="GO:0016757">
    <property type="term" value="F:glycosyltransferase activity"/>
    <property type="evidence" value="ECO:0007669"/>
    <property type="project" value="UniProtKB-KW"/>
</dbReference>
<dbReference type="Proteomes" id="UP000272908">
    <property type="component" value="Unassembled WGS sequence"/>
</dbReference>
<dbReference type="AlphaFoldDB" id="A0A3B0MM34"/>
<protein>
    <submittedName>
        <fullName evidence="3">ATP phosphoribosyltransferase regulatory subunit</fullName>
    </submittedName>
</protein>
<evidence type="ECO:0000256" key="1">
    <source>
        <dbReference type="PIRSR" id="PIRSR001549-1"/>
    </source>
</evidence>
<keyword evidence="4" id="KW-1185">Reference proteome</keyword>
<dbReference type="GO" id="GO:0006427">
    <property type="term" value="P:histidyl-tRNA aminoacylation"/>
    <property type="evidence" value="ECO:0007669"/>
    <property type="project" value="TreeGrafter"/>
</dbReference>
<dbReference type="Pfam" id="PF13393">
    <property type="entry name" value="tRNA-synt_His"/>
    <property type="match status" value="2"/>
</dbReference>
<dbReference type="SUPFAM" id="SSF55681">
    <property type="entry name" value="Class II aaRS and biotin synthetases"/>
    <property type="match status" value="1"/>
</dbReference>
<evidence type="ECO:0000313" key="3">
    <source>
        <dbReference type="EMBL" id="SUZ30709.1"/>
    </source>
</evidence>
<dbReference type="EMBL" id="UIHC01000003">
    <property type="protein sequence ID" value="SUZ30709.1"/>
    <property type="molecule type" value="Genomic_DNA"/>
</dbReference>
<dbReference type="PIRSF" id="PIRSF001549">
    <property type="entry name" value="His-tRNA_synth"/>
    <property type="match status" value="1"/>
</dbReference>
<dbReference type="PANTHER" id="PTHR43707:SF1">
    <property type="entry name" value="HISTIDINE--TRNA LIGASE, MITOCHONDRIAL-RELATED"/>
    <property type="match status" value="1"/>
</dbReference>
<dbReference type="GO" id="GO:0004821">
    <property type="term" value="F:histidine-tRNA ligase activity"/>
    <property type="evidence" value="ECO:0007669"/>
    <property type="project" value="TreeGrafter"/>
</dbReference>
<evidence type="ECO:0000313" key="4">
    <source>
        <dbReference type="Proteomes" id="UP000272908"/>
    </source>
</evidence>
<sequence>MSRAEDISTALLAQMLDAGAQRVTPDVLQPAETLLDLYGEDIRARAYVTHDPALGEMMLRPDFTVPVVQAHMADGAEPARYAYAGAVFRKQSATRAREYLQVGYEVFAREHPEQADAEVFALFARLLDGYPTRPVTGDMGIVKAAVAGLSTTERRRAALLRHIWRPKRFRALLERMRGQGPLAADRAGLVDRLRAAPVKELIAAAGPHLGLRGADEITARVMTLLEDAEAVPIPEDQAQALDALLSLSAPAQDALAQMRAMGWDAITPALDRLAARLEALDAAGIDTETLPFEASFGRTTMEYYDGFVFGFIARDDLPPVASGGRYDALTAVLGHGRSIPAVGGVIRPDTLAGLEGAG</sequence>
<dbReference type="Gene3D" id="3.30.930.10">
    <property type="entry name" value="Bira Bifunctional Protein, Domain 2"/>
    <property type="match status" value="1"/>
</dbReference>
<dbReference type="InterPro" id="IPR045864">
    <property type="entry name" value="aa-tRNA-synth_II/BPL/LPL"/>
</dbReference>
<evidence type="ECO:0000259" key="2">
    <source>
        <dbReference type="Pfam" id="PF13393"/>
    </source>
</evidence>
<feature type="domain" description="Class II Histidinyl-tRNA synthetase (HisRS)-like catalytic core" evidence="2">
    <location>
        <begin position="231"/>
        <end position="349"/>
    </location>
</feature>
<accession>A0A3B0MM34</accession>
<feature type="binding site" evidence="1">
    <location>
        <position position="89"/>
    </location>
    <ligand>
        <name>L-histidine</name>
        <dbReference type="ChEBI" id="CHEBI:57595"/>
    </ligand>
</feature>
<feature type="binding site" evidence="1">
    <location>
        <position position="105"/>
    </location>
    <ligand>
        <name>L-histidine</name>
        <dbReference type="ChEBI" id="CHEBI:57595"/>
    </ligand>
</feature>
<dbReference type="NCBIfam" id="NF008952">
    <property type="entry name" value="PRK12295.1-5"/>
    <property type="match status" value="1"/>
</dbReference>
<keyword evidence="3" id="KW-0328">Glycosyltransferase</keyword>
<dbReference type="PANTHER" id="PTHR43707">
    <property type="entry name" value="HISTIDYL-TRNA SYNTHETASE"/>
    <property type="match status" value="1"/>
</dbReference>
<organism evidence="3 4">
    <name type="scientific">Roseinatronobacter ekhonensis</name>
    <dbReference type="NCBI Taxonomy" id="254356"/>
    <lineage>
        <taxon>Bacteria</taxon>
        <taxon>Pseudomonadati</taxon>
        <taxon>Pseudomonadota</taxon>
        <taxon>Alphaproteobacteria</taxon>
        <taxon>Rhodobacterales</taxon>
        <taxon>Paracoccaceae</taxon>
        <taxon>Roseinatronobacter</taxon>
    </lineage>
</organism>
<dbReference type="InterPro" id="IPR004516">
    <property type="entry name" value="HisRS/HisZ"/>
</dbReference>
<feature type="binding site" evidence="1">
    <location>
        <begin position="62"/>
        <end position="64"/>
    </location>
    <ligand>
        <name>L-histidine</name>
        <dbReference type="ChEBI" id="CHEBI:57595"/>
    </ligand>
</feature>
<reference evidence="4" key="1">
    <citation type="submission" date="2018-08" db="EMBL/GenBank/DDBJ databases">
        <authorList>
            <person name="Rodrigo-Torres L."/>
            <person name="Arahal R. D."/>
            <person name="Lucena T."/>
        </authorList>
    </citation>
    <scope>NUCLEOTIDE SEQUENCE [LARGE SCALE GENOMIC DNA]</scope>
    <source>
        <strain evidence="4">CECT 7235</strain>
    </source>
</reference>
<proteinExistence type="predicted"/>
<feature type="binding site" evidence="1">
    <location>
        <position position="298"/>
    </location>
    <ligand>
        <name>L-histidine</name>
        <dbReference type="ChEBI" id="CHEBI:57595"/>
    </ligand>
</feature>
<keyword evidence="3" id="KW-0808">Transferase</keyword>
<name>A0A3B0MM34_9RHOB</name>
<gene>
    <name evidence="3" type="primary">hisZ</name>
    <name evidence="3" type="ORF">ROE7235_00435</name>
</gene>
<feature type="domain" description="Class II Histidinyl-tRNA synthetase (HisRS)-like catalytic core" evidence="2">
    <location>
        <begin position="3"/>
        <end position="192"/>
    </location>
</feature>
<dbReference type="RefSeq" id="WP_245963862.1">
    <property type="nucleotide sequence ID" value="NZ_UIHC01000003.1"/>
</dbReference>
<dbReference type="GO" id="GO:0005737">
    <property type="term" value="C:cytoplasm"/>
    <property type="evidence" value="ECO:0007669"/>
    <property type="project" value="InterPro"/>
</dbReference>
<dbReference type="InterPro" id="IPR041715">
    <property type="entry name" value="HisRS-like_core"/>
</dbReference>